<feature type="compositionally biased region" description="Basic and acidic residues" evidence="4">
    <location>
        <begin position="287"/>
        <end position="300"/>
    </location>
</feature>
<reference evidence="6" key="2">
    <citation type="submission" date="2014-06" db="EMBL/GenBank/DDBJ databases">
        <title>The complete genome of Blastobotrys (Arxula) adeninivorans LS3 - a yeast of biotechnological interest.</title>
        <authorList>
            <person name="Kunze G."/>
            <person name="Gaillardin C."/>
            <person name="Czernicka M."/>
            <person name="Durrens P."/>
            <person name="Martin T."/>
            <person name="Boer E."/>
            <person name="Gabaldon T."/>
            <person name="Cruz J."/>
            <person name="Talla E."/>
            <person name="Marck C."/>
            <person name="Goffeau A."/>
            <person name="Barbe V."/>
            <person name="Baret P."/>
            <person name="Baronian K."/>
            <person name="Beier S."/>
            <person name="Bleykasten C."/>
            <person name="Bode R."/>
            <person name="Casaregola S."/>
            <person name="Despons L."/>
            <person name="Fairhead C."/>
            <person name="Giersberg M."/>
            <person name="Gierski P."/>
            <person name="Hahnel U."/>
            <person name="Hartmann A."/>
            <person name="Jankowska D."/>
            <person name="Jubin C."/>
            <person name="Jung P."/>
            <person name="Lafontaine I."/>
            <person name="Leh-Louis V."/>
            <person name="Lemaire M."/>
            <person name="Marcet-Houben M."/>
            <person name="Mascher M."/>
            <person name="Morel G."/>
            <person name="Richard G.-F."/>
            <person name="Riechen J."/>
            <person name="Sacerdot C."/>
            <person name="Sarkar A."/>
            <person name="Savel G."/>
            <person name="Schacherer J."/>
            <person name="Sherman D."/>
            <person name="Straub M.-L."/>
            <person name="Stein N."/>
            <person name="Thierry A."/>
            <person name="Trautwein-Schult A."/>
            <person name="Westhof E."/>
            <person name="Worch S."/>
            <person name="Dujon B."/>
            <person name="Souciet J.-L."/>
            <person name="Wincker P."/>
            <person name="Scholz U."/>
            <person name="Neuveglise N."/>
        </authorList>
    </citation>
    <scope>NUCLEOTIDE SEQUENCE</scope>
    <source>
        <strain evidence="6">LS3</strain>
    </source>
</reference>
<feature type="domain" description="Uracil-DNA glycosylase-like" evidence="5">
    <location>
        <begin position="103"/>
        <end position="265"/>
    </location>
</feature>
<evidence type="ECO:0000259" key="5">
    <source>
        <dbReference type="Pfam" id="PF03167"/>
    </source>
</evidence>
<dbReference type="PANTHER" id="PTHR12159:SF9">
    <property type="entry name" value="G_T MISMATCH-SPECIFIC THYMINE DNA GLYCOSYLASE"/>
    <property type="match status" value="1"/>
</dbReference>
<sequence>MSELSFGNSLKQFASKAGAKKSPVTVTKRRINPSNEDDSQEKAISSSIRSLRPSQLPIKPDSPQTVESEPVDAKPKSPKVRKRRKYAPPEVYSHLKPLSPLLRPGLRCVFVGFNPGTTTALKGHYYAHHSNGFWKFLCSSGCVSRKVTYLDDQSMPDEFGIGFTDLVERPTTGISELSTEEMEAGAISLEERIKTNAPGMVCFIGKGIWETVYRVRMGKRLKQFEWGYQRNYGFVFANCPNVFVLPSTSGLVAGVSKSEKERLWNQVSKFLNKTFPLNGPDSKSGSHKTDARDSADVDIP</sequence>
<keyword evidence="2" id="KW-0378">Hydrolase</keyword>
<dbReference type="Gene3D" id="3.40.470.10">
    <property type="entry name" value="Uracil-DNA glycosylase-like domain"/>
    <property type="match status" value="1"/>
</dbReference>
<evidence type="ECO:0000256" key="2">
    <source>
        <dbReference type="ARBA" id="ARBA00022801"/>
    </source>
</evidence>
<dbReference type="AlphaFoldDB" id="A0A060T5D2"/>
<evidence type="ECO:0000256" key="4">
    <source>
        <dbReference type="SAM" id="MobiDB-lite"/>
    </source>
</evidence>
<dbReference type="PhylomeDB" id="A0A060T5D2"/>
<name>A0A060T5D2_BLAAD</name>
<accession>A0A060T5D2</accession>
<dbReference type="EMBL" id="HG937692">
    <property type="protein sequence ID" value="CDP36143.1"/>
    <property type="molecule type" value="Genomic_DNA"/>
</dbReference>
<dbReference type="SUPFAM" id="SSF52141">
    <property type="entry name" value="Uracil-DNA glycosylase-like"/>
    <property type="match status" value="1"/>
</dbReference>
<organism evidence="6">
    <name type="scientific">Blastobotrys adeninivorans</name>
    <name type="common">Yeast</name>
    <name type="synonym">Arxula adeninivorans</name>
    <dbReference type="NCBI Taxonomy" id="409370"/>
    <lineage>
        <taxon>Eukaryota</taxon>
        <taxon>Fungi</taxon>
        <taxon>Dikarya</taxon>
        <taxon>Ascomycota</taxon>
        <taxon>Saccharomycotina</taxon>
        <taxon>Dipodascomycetes</taxon>
        <taxon>Dipodascales</taxon>
        <taxon>Trichomonascaceae</taxon>
        <taxon>Blastobotrys</taxon>
    </lineage>
</organism>
<dbReference type="InterPro" id="IPR005122">
    <property type="entry name" value="Uracil-DNA_glycosylase-like"/>
</dbReference>
<evidence type="ECO:0000256" key="3">
    <source>
        <dbReference type="ARBA" id="ARBA00023204"/>
    </source>
</evidence>
<feature type="compositionally biased region" description="Polar residues" evidence="4">
    <location>
        <begin position="1"/>
        <end position="12"/>
    </location>
</feature>
<feature type="region of interest" description="Disordered" evidence="4">
    <location>
        <begin position="278"/>
        <end position="300"/>
    </location>
</feature>
<dbReference type="GO" id="GO:0006285">
    <property type="term" value="P:base-excision repair, AP site formation"/>
    <property type="evidence" value="ECO:0007669"/>
    <property type="project" value="InterPro"/>
</dbReference>
<dbReference type="CDD" id="cd10028">
    <property type="entry name" value="UDG-F2_TDG_MUG"/>
    <property type="match status" value="1"/>
</dbReference>
<reference evidence="6" key="1">
    <citation type="submission" date="2014-02" db="EMBL/GenBank/DDBJ databases">
        <authorList>
            <person name="Genoscope - CEA"/>
        </authorList>
    </citation>
    <scope>NUCLEOTIDE SEQUENCE</scope>
    <source>
        <strain evidence="6">LS3</strain>
    </source>
</reference>
<dbReference type="GO" id="GO:0008263">
    <property type="term" value="F:pyrimidine-specific mismatch base pair DNA N-glycosylase activity"/>
    <property type="evidence" value="ECO:0007669"/>
    <property type="project" value="TreeGrafter"/>
</dbReference>
<dbReference type="PANTHER" id="PTHR12159">
    <property type="entry name" value="G/T AND G/U MISMATCH-SPECIFIC DNA GLYCOSYLASE"/>
    <property type="match status" value="1"/>
</dbReference>
<proteinExistence type="predicted"/>
<gene>
    <name evidence="6" type="ORF">GNLVRS02_ARAD1B06270g</name>
</gene>
<keyword evidence="3" id="KW-0234">DNA repair</keyword>
<protein>
    <submittedName>
        <fullName evidence="6">ARAD1B06270p</fullName>
    </submittedName>
</protein>
<dbReference type="InterPro" id="IPR015637">
    <property type="entry name" value="MUG/TDG"/>
</dbReference>
<feature type="compositionally biased region" description="Basic residues" evidence="4">
    <location>
        <begin position="76"/>
        <end position="86"/>
    </location>
</feature>
<dbReference type="Pfam" id="PF03167">
    <property type="entry name" value="UDG"/>
    <property type="match status" value="1"/>
</dbReference>
<dbReference type="InterPro" id="IPR036895">
    <property type="entry name" value="Uracil-DNA_glycosylase-like_sf"/>
</dbReference>
<evidence type="ECO:0000256" key="1">
    <source>
        <dbReference type="ARBA" id="ARBA00022763"/>
    </source>
</evidence>
<evidence type="ECO:0000313" key="6">
    <source>
        <dbReference type="EMBL" id="CDP36143.1"/>
    </source>
</evidence>
<dbReference type="GO" id="GO:0004844">
    <property type="term" value="F:uracil DNA N-glycosylase activity"/>
    <property type="evidence" value="ECO:0007669"/>
    <property type="project" value="TreeGrafter"/>
</dbReference>
<feature type="region of interest" description="Disordered" evidence="4">
    <location>
        <begin position="1"/>
        <end position="88"/>
    </location>
</feature>
<feature type="compositionally biased region" description="Polar residues" evidence="4">
    <location>
        <begin position="42"/>
        <end position="53"/>
    </location>
</feature>
<keyword evidence="1" id="KW-0227">DNA damage</keyword>